<dbReference type="EMBL" id="JAINUG010002417">
    <property type="protein sequence ID" value="KAJ8349199.1"/>
    <property type="molecule type" value="Genomic_DNA"/>
</dbReference>
<comment type="caution">
    <text evidence="2">The sequence shown here is derived from an EMBL/GenBank/DDBJ whole genome shotgun (WGS) entry which is preliminary data.</text>
</comment>
<evidence type="ECO:0000256" key="1">
    <source>
        <dbReference type="SAM" id="MobiDB-lite"/>
    </source>
</evidence>
<proteinExistence type="predicted"/>
<feature type="region of interest" description="Disordered" evidence="1">
    <location>
        <begin position="53"/>
        <end position="86"/>
    </location>
</feature>
<reference evidence="2" key="1">
    <citation type="journal article" date="2023" name="Science">
        <title>Genome structures resolve the early diversification of teleost fishes.</title>
        <authorList>
            <person name="Parey E."/>
            <person name="Louis A."/>
            <person name="Montfort J."/>
            <person name="Bouchez O."/>
            <person name="Roques C."/>
            <person name="Iampietro C."/>
            <person name="Lluch J."/>
            <person name="Castinel A."/>
            <person name="Donnadieu C."/>
            <person name="Desvignes T."/>
            <person name="Floi Bucao C."/>
            <person name="Jouanno E."/>
            <person name="Wen M."/>
            <person name="Mejri S."/>
            <person name="Dirks R."/>
            <person name="Jansen H."/>
            <person name="Henkel C."/>
            <person name="Chen W.J."/>
            <person name="Zahm M."/>
            <person name="Cabau C."/>
            <person name="Klopp C."/>
            <person name="Thompson A.W."/>
            <person name="Robinson-Rechavi M."/>
            <person name="Braasch I."/>
            <person name="Lecointre G."/>
            <person name="Bobe J."/>
            <person name="Postlethwait J.H."/>
            <person name="Berthelot C."/>
            <person name="Roest Crollius H."/>
            <person name="Guiguen Y."/>
        </authorList>
    </citation>
    <scope>NUCLEOTIDE SEQUENCE</scope>
    <source>
        <strain evidence="2">NC1722</strain>
    </source>
</reference>
<evidence type="ECO:0000313" key="2">
    <source>
        <dbReference type="EMBL" id="KAJ8349199.1"/>
    </source>
</evidence>
<accession>A0AAD7R0D1</accession>
<dbReference type="Proteomes" id="UP001221898">
    <property type="component" value="Unassembled WGS sequence"/>
</dbReference>
<organism evidence="2 3">
    <name type="scientific">Aldrovandia affinis</name>
    <dbReference type="NCBI Taxonomy" id="143900"/>
    <lineage>
        <taxon>Eukaryota</taxon>
        <taxon>Metazoa</taxon>
        <taxon>Chordata</taxon>
        <taxon>Craniata</taxon>
        <taxon>Vertebrata</taxon>
        <taxon>Euteleostomi</taxon>
        <taxon>Actinopterygii</taxon>
        <taxon>Neopterygii</taxon>
        <taxon>Teleostei</taxon>
        <taxon>Notacanthiformes</taxon>
        <taxon>Halosauridae</taxon>
        <taxon>Aldrovandia</taxon>
    </lineage>
</organism>
<feature type="non-terminal residue" evidence="2">
    <location>
        <position position="1"/>
    </location>
</feature>
<feature type="compositionally biased region" description="Basic and acidic residues" evidence="1">
    <location>
        <begin position="115"/>
        <end position="124"/>
    </location>
</feature>
<dbReference type="AlphaFoldDB" id="A0AAD7R0D1"/>
<feature type="region of interest" description="Disordered" evidence="1">
    <location>
        <begin position="102"/>
        <end position="131"/>
    </location>
</feature>
<protein>
    <submittedName>
        <fullName evidence="2">Uncharacterized protein</fullName>
    </submittedName>
</protein>
<keyword evidence="3" id="KW-1185">Reference proteome</keyword>
<feature type="compositionally biased region" description="Basic and acidic residues" evidence="1">
    <location>
        <begin position="53"/>
        <end position="66"/>
    </location>
</feature>
<sequence length="131" mass="14832">MRRQRCTAGEKAWRARMQVMVLCRGAGGRAQAAEDAVLRLEVNLQALKLQARETCRASTKEGERSQSRQLPNRVHSALPPLSSNHHYPAFLPRYDLQREVDDSPLGQRRCCPPSERPRGGRALEADLFQLQ</sequence>
<name>A0AAD7R0D1_9TELE</name>
<evidence type="ECO:0000313" key="3">
    <source>
        <dbReference type="Proteomes" id="UP001221898"/>
    </source>
</evidence>
<gene>
    <name evidence="2" type="ORF">AAFF_G00182530</name>
</gene>